<dbReference type="AlphaFoldDB" id="A0A4Y2CG11"/>
<comment type="caution">
    <text evidence="2">The sequence shown here is derived from an EMBL/GenBank/DDBJ whole genome shotgun (WGS) entry which is preliminary data.</text>
</comment>
<organism evidence="2 3">
    <name type="scientific">Araneus ventricosus</name>
    <name type="common">Orbweaver spider</name>
    <name type="synonym">Epeira ventricosa</name>
    <dbReference type="NCBI Taxonomy" id="182803"/>
    <lineage>
        <taxon>Eukaryota</taxon>
        <taxon>Metazoa</taxon>
        <taxon>Ecdysozoa</taxon>
        <taxon>Arthropoda</taxon>
        <taxon>Chelicerata</taxon>
        <taxon>Arachnida</taxon>
        <taxon>Araneae</taxon>
        <taxon>Araneomorphae</taxon>
        <taxon>Entelegynae</taxon>
        <taxon>Araneoidea</taxon>
        <taxon>Araneidae</taxon>
        <taxon>Araneus</taxon>
    </lineage>
</organism>
<evidence type="ECO:0000313" key="3">
    <source>
        <dbReference type="Proteomes" id="UP000499080"/>
    </source>
</evidence>
<feature type="region of interest" description="Disordered" evidence="1">
    <location>
        <begin position="51"/>
        <end position="83"/>
    </location>
</feature>
<dbReference type="EMBL" id="BGPR01086366">
    <property type="protein sequence ID" value="GBM03149.1"/>
    <property type="molecule type" value="Genomic_DNA"/>
</dbReference>
<evidence type="ECO:0000256" key="1">
    <source>
        <dbReference type="SAM" id="MobiDB-lite"/>
    </source>
</evidence>
<evidence type="ECO:0000313" key="2">
    <source>
        <dbReference type="EMBL" id="GBM03149.1"/>
    </source>
</evidence>
<dbReference type="Proteomes" id="UP000499080">
    <property type="component" value="Unassembled WGS sequence"/>
</dbReference>
<protein>
    <submittedName>
        <fullName evidence="2">Uncharacterized protein</fullName>
    </submittedName>
</protein>
<name>A0A4Y2CG11_ARAVE</name>
<gene>
    <name evidence="2" type="ORF">AVEN_76170_1</name>
</gene>
<reference evidence="2 3" key="1">
    <citation type="journal article" date="2019" name="Sci. Rep.">
        <title>Orb-weaving spider Araneus ventricosus genome elucidates the spidroin gene catalogue.</title>
        <authorList>
            <person name="Kono N."/>
            <person name="Nakamura H."/>
            <person name="Ohtoshi R."/>
            <person name="Moran D.A.P."/>
            <person name="Shinohara A."/>
            <person name="Yoshida Y."/>
            <person name="Fujiwara M."/>
            <person name="Mori M."/>
            <person name="Tomita M."/>
            <person name="Arakawa K."/>
        </authorList>
    </citation>
    <scope>NUCLEOTIDE SEQUENCE [LARGE SCALE GENOMIC DNA]</scope>
</reference>
<proteinExistence type="predicted"/>
<sequence>MLAHLLGDRMRSDGVCEKGWSKGPGIPAGCLPGRVQDPKWASGYNRRYRQHDKVVGSPPPIGNEITPKPNTGLGESQPISCLL</sequence>
<accession>A0A4Y2CG11</accession>
<feature type="compositionally biased region" description="Polar residues" evidence="1">
    <location>
        <begin position="73"/>
        <end position="83"/>
    </location>
</feature>
<keyword evidence="3" id="KW-1185">Reference proteome</keyword>